<evidence type="ECO:0000256" key="2">
    <source>
        <dbReference type="ARBA" id="ARBA00022679"/>
    </source>
</evidence>
<dbReference type="InterPro" id="IPR004506">
    <property type="entry name" value="MnmA-like"/>
</dbReference>
<dbReference type="HOGENOM" id="CLU_035188_0_0_0"/>
<dbReference type="eggNOG" id="COG0482">
    <property type="taxonomic scope" value="Bacteria"/>
</dbReference>
<dbReference type="Gene3D" id="2.40.30.10">
    <property type="entry name" value="Translation factors"/>
    <property type="match status" value="1"/>
</dbReference>
<evidence type="ECO:0000256" key="5">
    <source>
        <dbReference type="ARBA" id="ARBA00022840"/>
    </source>
</evidence>
<dbReference type="FunFam" id="2.30.30.280:FF:000001">
    <property type="entry name" value="tRNA-specific 2-thiouridylase MnmA"/>
    <property type="match status" value="1"/>
</dbReference>
<dbReference type="Gene3D" id="2.30.30.280">
    <property type="entry name" value="Adenine nucleotide alpha hydrolases-like domains"/>
    <property type="match status" value="1"/>
</dbReference>
<evidence type="ECO:0000313" key="12">
    <source>
        <dbReference type="EMBL" id="ADY73883.1"/>
    </source>
</evidence>
<keyword evidence="6 9" id="KW-0694">RNA-binding</keyword>
<keyword evidence="4 9" id="KW-0547">Nucleotide-binding</keyword>
<dbReference type="KEGG" id="dte:Dester_1247"/>
<keyword evidence="7" id="KW-1015">Disulfide bond</keyword>
<feature type="active site" description="Cysteine persulfide intermediate" evidence="9">
    <location>
        <position position="184"/>
    </location>
</feature>
<dbReference type="Proteomes" id="UP000007102">
    <property type="component" value="Chromosome"/>
</dbReference>
<dbReference type="InterPro" id="IPR014729">
    <property type="entry name" value="Rossmann-like_a/b/a_fold"/>
</dbReference>
<evidence type="ECO:0000256" key="9">
    <source>
        <dbReference type="HAMAP-Rule" id="MF_00144"/>
    </source>
</evidence>
<evidence type="ECO:0000256" key="1">
    <source>
        <dbReference type="ARBA" id="ARBA00022555"/>
    </source>
</evidence>
<dbReference type="Pfam" id="PF20258">
    <property type="entry name" value="tRNA_Me_trans_C"/>
    <property type="match status" value="1"/>
</dbReference>
<name>F0S0T0_DESTD</name>
<feature type="domain" description="tRNA-specific 2-thiouridylase MnmA-like central" evidence="11">
    <location>
        <begin position="192"/>
        <end position="254"/>
    </location>
</feature>
<accession>F0S0T0</accession>
<feature type="binding site" evidence="9">
    <location>
        <begin position="7"/>
        <end position="14"/>
    </location>
    <ligand>
        <name>ATP</name>
        <dbReference type="ChEBI" id="CHEBI:30616"/>
    </ligand>
</feature>
<dbReference type="STRING" id="868864.Dester_1247"/>
<keyword evidence="13" id="KW-1185">Reference proteome</keyword>
<evidence type="ECO:0000313" key="13">
    <source>
        <dbReference type="Proteomes" id="UP000007102"/>
    </source>
</evidence>
<protein>
    <recommendedName>
        <fullName evidence="9">tRNA-specific 2-thiouridylase MnmA</fullName>
        <ecNumber evidence="9">2.8.1.13</ecNumber>
    </recommendedName>
</protein>
<evidence type="ECO:0000256" key="7">
    <source>
        <dbReference type="ARBA" id="ARBA00023157"/>
    </source>
</evidence>
<feature type="region of interest" description="Interaction with tRNA" evidence="9">
    <location>
        <begin position="288"/>
        <end position="289"/>
    </location>
</feature>
<organism evidence="12 13">
    <name type="scientific">Desulfurobacterium thermolithotrophum (strain DSM 11699 / BSA)</name>
    <dbReference type="NCBI Taxonomy" id="868864"/>
    <lineage>
        <taxon>Bacteria</taxon>
        <taxon>Pseudomonadati</taxon>
        <taxon>Aquificota</taxon>
        <taxon>Aquificia</taxon>
        <taxon>Desulfurobacteriales</taxon>
        <taxon>Desulfurobacteriaceae</taxon>
        <taxon>Desulfurobacterium</taxon>
    </lineage>
</organism>
<reference evidence="13" key="2">
    <citation type="submission" date="2011-02" db="EMBL/GenBank/DDBJ databases">
        <title>The complete genome of Desulfurobacterium thermolithotrophum DSM 11699.</title>
        <authorList>
            <consortium name="US DOE Joint Genome Institute (JGI-PGF)"/>
            <person name="Lucas S."/>
            <person name="Copeland A."/>
            <person name="Lapidus A."/>
            <person name="Bruce D."/>
            <person name="Goodwin L."/>
            <person name="Pitluck S."/>
            <person name="Kyrpides N."/>
            <person name="Mavromatis K."/>
            <person name="Pagani I."/>
            <person name="Ivanova N."/>
            <person name="Mikhailova N."/>
            <person name="Daligault H."/>
            <person name="Detter J.C."/>
            <person name="Tapia R."/>
            <person name="Han C."/>
            <person name="Land M."/>
            <person name="Hauser L."/>
            <person name="Markowitz V."/>
            <person name="Cheng J.-F."/>
            <person name="Hugenholtz P."/>
            <person name="Woyke T."/>
            <person name="Wu D."/>
            <person name="Spring S."/>
            <person name="Brambilla E."/>
            <person name="Klenk H.-P."/>
            <person name="Eisen J.A."/>
        </authorList>
    </citation>
    <scope>NUCLEOTIDE SEQUENCE [LARGE SCALE GENOMIC DNA]</scope>
    <source>
        <strain evidence="13">DSM 11699 / BSA</strain>
    </source>
</reference>
<evidence type="ECO:0000256" key="3">
    <source>
        <dbReference type="ARBA" id="ARBA00022694"/>
    </source>
</evidence>
<dbReference type="EMBL" id="CP002543">
    <property type="protein sequence ID" value="ADY73883.1"/>
    <property type="molecule type" value="Genomic_DNA"/>
</dbReference>
<dbReference type="InParanoid" id="F0S0T0"/>
<comment type="catalytic activity">
    <reaction evidence="8 9">
        <text>S-sulfanyl-L-cysteinyl-[protein] + uridine(34) in tRNA + AH2 + ATP = 2-thiouridine(34) in tRNA + L-cysteinyl-[protein] + A + AMP + diphosphate + H(+)</text>
        <dbReference type="Rhea" id="RHEA:47032"/>
        <dbReference type="Rhea" id="RHEA-COMP:10131"/>
        <dbReference type="Rhea" id="RHEA-COMP:11726"/>
        <dbReference type="Rhea" id="RHEA-COMP:11727"/>
        <dbReference type="Rhea" id="RHEA-COMP:11728"/>
        <dbReference type="ChEBI" id="CHEBI:13193"/>
        <dbReference type="ChEBI" id="CHEBI:15378"/>
        <dbReference type="ChEBI" id="CHEBI:17499"/>
        <dbReference type="ChEBI" id="CHEBI:29950"/>
        <dbReference type="ChEBI" id="CHEBI:30616"/>
        <dbReference type="ChEBI" id="CHEBI:33019"/>
        <dbReference type="ChEBI" id="CHEBI:61963"/>
        <dbReference type="ChEBI" id="CHEBI:65315"/>
        <dbReference type="ChEBI" id="CHEBI:87170"/>
        <dbReference type="ChEBI" id="CHEBI:456215"/>
        <dbReference type="EC" id="2.8.1.13"/>
    </reaction>
</comment>
<dbReference type="HAMAP" id="MF_00144">
    <property type="entry name" value="tRNA_thiouridyl_MnmA"/>
    <property type="match status" value="1"/>
</dbReference>
<feature type="domain" description="tRNA-specific 2-thiouridylase MnmA-like C-terminal" evidence="10">
    <location>
        <begin position="261"/>
        <end position="338"/>
    </location>
</feature>
<comment type="function">
    <text evidence="9">Catalyzes the 2-thiolation of uridine at the wobble position (U34) of tRNA, leading to the formation of s(2)U34.</text>
</comment>
<dbReference type="GO" id="GO:0005737">
    <property type="term" value="C:cytoplasm"/>
    <property type="evidence" value="ECO:0007669"/>
    <property type="project" value="UniProtKB-SubCell"/>
</dbReference>
<keyword evidence="1 9" id="KW-0820">tRNA-binding</keyword>
<dbReference type="InterPro" id="IPR023382">
    <property type="entry name" value="MnmA-like_central_sf"/>
</dbReference>
<feature type="site" description="Interaction with tRNA" evidence="9">
    <location>
        <position position="322"/>
    </location>
</feature>
<reference evidence="12 13" key="1">
    <citation type="journal article" date="2011" name="Stand. Genomic Sci.">
        <title>Complete genome sequence of the thermophilic sulfur-reducer Desulfurobacterium thermolithotrophum type strain (BSA(T)) from a deep-sea hydrothermal vent.</title>
        <authorList>
            <person name="Goker M."/>
            <person name="Daligault H."/>
            <person name="Mwirichia R."/>
            <person name="Lapidus A."/>
            <person name="Lucas S."/>
            <person name="Deshpande S."/>
            <person name="Pagani I."/>
            <person name="Tapia R."/>
            <person name="Cheng J.F."/>
            <person name="Goodwin L."/>
            <person name="Pitluck S."/>
            <person name="Liolios K."/>
            <person name="Ivanova N."/>
            <person name="Mavromatis K."/>
            <person name="Mikhailova N."/>
            <person name="Pati A."/>
            <person name="Chen A."/>
            <person name="Palaniappan K."/>
            <person name="Han C."/>
            <person name="Land M."/>
            <person name="Hauser L."/>
            <person name="Pan C."/>
            <person name="Brambilla E.M."/>
            <person name="Rohde M."/>
            <person name="Spring S."/>
            <person name="Sikorski J."/>
            <person name="Wirth R."/>
            <person name="Detter J.C."/>
            <person name="Woyke T."/>
            <person name="Bristow J."/>
            <person name="Eisen J.A."/>
            <person name="Markowitz V."/>
            <person name="Hugenholtz P."/>
            <person name="Kyrpides N.C."/>
            <person name="Klenk H.P."/>
        </authorList>
    </citation>
    <scope>NUCLEOTIDE SEQUENCE [LARGE SCALE GENOMIC DNA]</scope>
    <source>
        <strain evidence="13">DSM 11699 / BSA</strain>
    </source>
</reference>
<dbReference type="InterPro" id="IPR046885">
    <property type="entry name" value="MnmA-like_C"/>
</dbReference>
<dbReference type="OrthoDB" id="9800696at2"/>
<gene>
    <name evidence="9" type="primary">mnmA</name>
    <name evidence="12" type="ordered locus">Dester_1247</name>
</gene>
<dbReference type="FunCoup" id="F0S0T0">
    <property type="interactions" value="437"/>
</dbReference>
<comment type="subcellular location">
    <subcellularLocation>
        <location evidence="9">Cytoplasm</location>
    </subcellularLocation>
</comment>
<feature type="binding site" evidence="9">
    <location>
        <position position="112"/>
    </location>
    <ligand>
        <name>ATP</name>
        <dbReference type="ChEBI" id="CHEBI:30616"/>
    </ligand>
</feature>
<dbReference type="GO" id="GO:0005524">
    <property type="term" value="F:ATP binding"/>
    <property type="evidence" value="ECO:0007669"/>
    <property type="project" value="UniProtKB-KW"/>
</dbReference>
<dbReference type="GO" id="GO:0103016">
    <property type="term" value="F:tRNA-uridine 2-sulfurtransferase activity"/>
    <property type="evidence" value="ECO:0007669"/>
    <property type="project" value="UniProtKB-EC"/>
</dbReference>
<dbReference type="EC" id="2.8.1.13" evidence="9"/>
<dbReference type="PANTHER" id="PTHR11933:SF5">
    <property type="entry name" value="MITOCHONDRIAL TRNA-SPECIFIC 2-THIOURIDYLASE 1"/>
    <property type="match status" value="1"/>
</dbReference>
<dbReference type="Pfam" id="PF20259">
    <property type="entry name" value="tRNA_Me_trans_M"/>
    <property type="match status" value="1"/>
</dbReference>
<dbReference type="AlphaFoldDB" id="F0S0T0"/>
<sequence>MKKVILGFSGGIDSFYTAYLLKEQRFKVFPVYFKVLPDISTEKAEESASILGLGLTVIDLSDEFRKKVINHFIEYYKKGLTPNPCAICNKDIKLKYLYELSKELKADFISTGHYAKVSYFDKWKKNLILRGKDKRKEQSYFLSLVEKFVFQKLLLPLGNFTKEEVVLRAQELGFPFESESQDICFIEGHYVNFLEKFIKPKPGVFVLIDGTPVGKHKGYYKYTVGQRRGLGISYTKPLYVISIDAKRNRVIVGEKKEIQKDIIYVKNINWHLDYEVVKKFDTIQVQIRYRSKPVEVEKIDYLKNGIFCVKLAAKVDAPAPGQVCAFYSNELLLGGGEITTEGEGIWKEVL</sequence>
<keyword evidence="3 9" id="KW-0819">tRNA processing</keyword>
<feature type="region of interest" description="Interaction with tRNA" evidence="9">
    <location>
        <begin position="136"/>
        <end position="138"/>
    </location>
</feature>
<keyword evidence="5 9" id="KW-0067">ATP-binding</keyword>
<comment type="similarity">
    <text evidence="9">Belongs to the MnmA/TRMU family.</text>
</comment>
<keyword evidence="2 9" id="KW-0808">Transferase</keyword>
<evidence type="ECO:0000256" key="4">
    <source>
        <dbReference type="ARBA" id="ARBA00022741"/>
    </source>
</evidence>
<evidence type="ECO:0000259" key="10">
    <source>
        <dbReference type="Pfam" id="PF20258"/>
    </source>
</evidence>
<dbReference type="GO" id="GO:0000049">
    <property type="term" value="F:tRNA binding"/>
    <property type="evidence" value="ECO:0007669"/>
    <property type="project" value="UniProtKB-KW"/>
</dbReference>
<feature type="binding site" evidence="9">
    <location>
        <position position="33"/>
    </location>
    <ligand>
        <name>ATP</name>
        <dbReference type="ChEBI" id="CHEBI:30616"/>
    </ligand>
</feature>
<proteinExistence type="inferred from homology"/>
<evidence type="ECO:0000256" key="6">
    <source>
        <dbReference type="ARBA" id="ARBA00022884"/>
    </source>
</evidence>
<dbReference type="PANTHER" id="PTHR11933">
    <property type="entry name" value="TRNA 5-METHYLAMINOMETHYL-2-THIOURIDYLATE -METHYLTRANSFERASE"/>
    <property type="match status" value="1"/>
</dbReference>
<dbReference type="SUPFAM" id="SSF52402">
    <property type="entry name" value="Adenine nucleotide alpha hydrolases-like"/>
    <property type="match status" value="1"/>
</dbReference>
<keyword evidence="9" id="KW-0963">Cytoplasm</keyword>
<evidence type="ECO:0000256" key="8">
    <source>
        <dbReference type="ARBA" id="ARBA00051542"/>
    </source>
</evidence>
<dbReference type="InterPro" id="IPR046884">
    <property type="entry name" value="MnmA-like_central"/>
</dbReference>
<dbReference type="Pfam" id="PF03054">
    <property type="entry name" value="tRNA_Me_trans"/>
    <property type="match status" value="1"/>
</dbReference>
<dbReference type="NCBIfam" id="TIGR00420">
    <property type="entry name" value="trmU"/>
    <property type="match status" value="1"/>
</dbReference>
<comment type="caution">
    <text evidence="9">Lacks conserved residue(s) required for the propagation of feature annotation.</text>
</comment>
<feature type="site" description="Interaction with tRNA" evidence="9">
    <location>
        <position position="113"/>
    </location>
</feature>
<dbReference type="CDD" id="cd01998">
    <property type="entry name" value="MnmA_TRMU-like"/>
    <property type="match status" value="1"/>
</dbReference>
<evidence type="ECO:0000259" key="11">
    <source>
        <dbReference type="Pfam" id="PF20259"/>
    </source>
</evidence>
<dbReference type="GO" id="GO:0002143">
    <property type="term" value="P:tRNA wobble position uridine thiolation"/>
    <property type="evidence" value="ECO:0007669"/>
    <property type="project" value="TreeGrafter"/>
</dbReference>
<feature type="active site" description="Nucleophile" evidence="9">
    <location>
        <position position="88"/>
    </location>
</feature>
<dbReference type="NCBIfam" id="NF001138">
    <property type="entry name" value="PRK00143.1"/>
    <property type="match status" value="1"/>
</dbReference>
<dbReference type="Gene3D" id="3.40.50.620">
    <property type="entry name" value="HUPs"/>
    <property type="match status" value="1"/>
</dbReference>